<evidence type="ECO:0000259" key="7">
    <source>
        <dbReference type="Pfam" id="PF01494"/>
    </source>
</evidence>
<dbReference type="InterPro" id="IPR036188">
    <property type="entry name" value="FAD/NAD-bd_sf"/>
</dbReference>
<dbReference type="AlphaFoldDB" id="A0A9P9G735"/>
<dbReference type="GO" id="GO:0071949">
    <property type="term" value="F:FAD binding"/>
    <property type="evidence" value="ECO:0007669"/>
    <property type="project" value="InterPro"/>
</dbReference>
<feature type="transmembrane region" description="Helical" evidence="6">
    <location>
        <begin position="20"/>
        <end position="40"/>
    </location>
</feature>
<keyword evidence="4" id="KW-0560">Oxidoreductase</keyword>
<accession>A0A9P9G735</accession>
<comment type="similarity">
    <text evidence="1">Belongs to the paxM FAD-dependent monooxygenase family.</text>
</comment>
<comment type="caution">
    <text evidence="8">The sequence shown here is derived from an EMBL/GenBank/DDBJ whole genome shotgun (WGS) entry which is preliminary data.</text>
</comment>
<evidence type="ECO:0000256" key="2">
    <source>
        <dbReference type="ARBA" id="ARBA00022630"/>
    </source>
</evidence>
<keyword evidence="6" id="KW-0812">Transmembrane</keyword>
<dbReference type="OrthoDB" id="16820at2759"/>
<gene>
    <name evidence="8" type="ORF">B0J15DRAFT_555320</name>
</gene>
<feature type="domain" description="FAD-binding" evidence="7">
    <location>
        <begin position="21"/>
        <end position="338"/>
    </location>
</feature>
<evidence type="ECO:0000256" key="3">
    <source>
        <dbReference type="ARBA" id="ARBA00022827"/>
    </source>
</evidence>
<dbReference type="PANTHER" id="PTHR13789">
    <property type="entry name" value="MONOOXYGENASE"/>
    <property type="match status" value="1"/>
</dbReference>
<protein>
    <submittedName>
        <fullName evidence="8">Maackiain detoxification</fullName>
    </submittedName>
</protein>
<reference evidence="8" key="1">
    <citation type="journal article" date="2021" name="Nat. Commun.">
        <title>Genetic determinants of endophytism in the Arabidopsis root mycobiome.</title>
        <authorList>
            <person name="Mesny F."/>
            <person name="Miyauchi S."/>
            <person name="Thiergart T."/>
            <person name="Pickel B."/>
            <person name="Atanasova L."/>
            <person name="Karlsson M."/>
            <person name="Huettel B."/>
            <person name="Barry K.W."/>
            <person name="Haridas S."/>
            <person name="Chen C."/>
            <person name="Bauer D."/>
            <person name="Andreopoulos W."/>
            <person name="Pangilinan J."/>
            <person name="LaButti K."/>
            <person name="Riley R."/>
            <person name="Lipzen A."/>
            <person name="Clum A."/>
            <person name="Drula E."/>
            <person name="Henrissat B."/>
            <person name="Kohler A."/>
            <person name="Grigoriev I.V."/>
            <person name="Martin F.M."/>
            <person name="Hacquard S."/>
        </authorList>
    </citation>
    <scope>NUCLEOTIDE SEQUENCE</scope>
    <source>
        <strain evidence="8">FSSC 5 MPI-SDFR-AT-0091</strain>
    </source>
</reference>
<dbReference type="PRINTS" id="PR00420">
    <property type="entry name" value="RNGMNOXGNASE"/>
</dbReference>
<organism evidence="8 9">
    <name type="scientific">Fusarium solani</name>
    <name type="common">Filamentous fungus</name>
    <dbReference type="NCBI Taxonomy" id="169388"/>
    <lineage>
        <taxon>Eukaryota</taxon>
        <taxon>Fungi</taxon>
        <taxon>Dikarya</taxon>
        <taxon>Ascomycota</taxon>
        <taxon>Pezizomycotina</taxon>
        <taxon>Sordariomycetes</taxon>
        <taxon>Hypocreomycetidae</taxon>
        <taxon>Hypocreales</taxon>
        <taxon>Nectriaceae</taxon>
        <taxon>Fusarium</taxon>
        <taxon>Fusarium solani species complex</taxon>
    </lineage>
</organism>
<keyword evidence="6" id="KW-1133">Transmembrane helix</keyword>
<dbReference type="PANTHER" id="PTHR13789:SF236">
    <property type="entry name" value="MONOOXYGENASE, PUTATIVE (AFU_ORTHOLOGUE AFUA_6G12060)-RELATED"/>
    <property type="match status" value="1"/>
</dbReference>
<dbReference type="SUPFAM" id="SSF51905">
    <property type="entry name" value="FAD/NAD(P)-binding domain"/>
    <property type="match status" value="1"/>
</dbReference>
<dbReference type="Gene3D" id="3.50.50.60">
    <property type="entry name" value="FAD/NAD(P)-binding domain"/>
    <property type="match status" value="1"/>
</dbReference>
<proteinExistence type="inferred from homology"/>
<dbReference type="InterPro" id="IPR002938">
    <property type="entry name" value="FAD-bd"/>
</dbReference>
<dbReference type="Proteomes" id="UP000736672">
    <property type="component" value="Unassembled WGS sequence"/>
</dbReference>
<dbReference type="GO" id="GO:0004497">
    <property type="term" value="F:monooxygenase activity"/>
    <property type="evidence" value="ECO:0007669"/>
    <property type="project" value="UniProtKB-KW"/>
</dbReference>
<dbReference type="EMBL" id="JAGTJS010000029">
    <property type="protein sequence ID" value="KAH7232479.1"/>
    <property type="molecule type" value="Genomic_DNA"/>
</dbReference>
<evidence type="ECO:0000256" key="4">
    <source>
        <dbReference type="ARBA" id="ARBA00023002"/>
    </source>
</evidence>
<keyword evidence="6" id="KW-0472">Membrane</keyword>
<evidence type="ECO:0000256" key="1">
    <source>
        <dbReference type="ARBA" id="ARBA00007992"/>
    </source>
</evidence>
<keyword evidence="3" id="KW-0274">FAD</keyword>
<dbReference type="Pfam" id="PF01494">
    <property type="entry name" value="FAD_binding_3"/>
    <property type="match status" value="1"/>
</dbReference>
<evidence type="ECO:0000313" key="9">
    <source>
        <dbReference type="Proteomes" id="UP000736672"/>
    </source>
</evidence>
<evidence type="ECO:0000256" key="6">
    <source>
        <dbReference type="SAM" id="Phobius"/>
    </source>
</evidence>
<keyword evidence="9" id="KW-1185">Reference proteome</keyword>
<dbReference type="SUPFAM" id="SSF54373">
    <property type="entry name" value="FAD-linked reductases, C-terminal domain"/>
    <property type="match status" value="1"/>
</dbReference>
<dbReference type="InterPro" id="IPR050493">
    <property type="entry name" value="FAD-dep_Monooxygenase_BioMet"/>
</dbReference>
<keyword evidence="2" id="KW-0285">Flavoprotein</keyword>
<evidence type="ECO:0000256" key="5">
    <source>
        <dbReference type="ARBA" id="ARBA00023033"/>
    </source>
</evidence>
<name>A0A9P9G735_FUSSL</name>
<evidence type="ECO:0000313" key="8">
    <source>
        <dbReference type="EMBL" id="KAH7232479.1"/>
    </source>
</evidence>
<keyword evidence="5" id="KW-0503">Monooxygenase</keyword>
<sequence>MGDSIPQDDPRTMPRYPTSGVSVLVVGGGIAGLAFAIEAYRKGHEVKIIERRPDINDYGDLIAIQESATHSPSHWPGFIERCKQSPFPTLGHIHKYDGTHLGTLEFPLAMTRASFHGMLYEYVEKLGIDIKFSTLAANYFETDDIAGVILEDGTVLSADIVVAADGIGSKSWTLVSGYKEKAISSGFAVFRATYPVELALRSPVVAKYFEGVDARSSLYMGPGAHIIVAKSPEHMIFMLTHKDTGGAEEEWTKQISVDHALPHVKGWTSVISEIIQAAPDRKAVDFKLMWRNPREKWASPKGRVIQIGDSAHTFLPTSASGATMALEDAYSLAACLQISGKSNAPLAVKVHNHLRAERVACAQKMGFKTRELYHNTDWEVMDKDPSRLTKMVGNWVQKHDPEQYAYENYGKCANHLVAGTPFKNTNAVPGYTYQPWTVKELLDAADRGETIEDDGEWV</sequence>